<reference evidence="8" key="1">
    <citation type="submission" date="2018-06" db="EMBL/GenBank/DDBJ databases">
        <authorList>
            <person name="Zhirakovskaya E."/>
        </authorList>
    </citation>
    <scope>NUCLEOTIDE SEQUENCE</scope>
</reference>
<evidence type="ECO:0000256" key="4">
    <source>
        <dbReference type="ARBA" id="ARBA00023143"/>
    </source>
</evidence>
<evidence type="ECO:0000256" key="2">
    <source>
        <dbReference type="ARBA" id="ARBA00009677"/>
    </source>
</evidence>
<dbReference type="PANTHER" id="PTHR30435">
    <property type="entry name" value="FLAGELLAR PROTEIN"/>
    <property type="match status" value="1"/>
</dbReference>
<protein>
    <recommendedName>
        <fullName evidence="3">Flagellar basal-body rod protein FlgC</fullName>
    </recommendedName>
</protein>
<accession>A0A3B1B428</accession>
<keyword evidence="4" id="KW-0975">Bacterial flagellum</keyword>
<feature type="domain" description="Flagellar basal-body/hook protein C-terminal" evidence="7">
    <location>
        <begin position="92"/>
        <end position="135"/>
    </location>
</feature>
<dbReference type="Pfam" id="PF00460">
    <property type="entry name" value="Flg_bb_rod"/>
    <property type="match status" value="1"/>
</dbReference>
<dbReference type="NCBIfam" id="TIGR01395">
    <property type="entry name" value="FlgC"/>
    <property type="match status" value="1"/>
</dbReference>
<dbReference type="AlphaFoldDB" id="A0A3B1B428"/>
<sequence length="137" mass="15102">MSSMKIFDIAGSALSAQSQRLNLVASNMANADSVSSSLNKTYRSRQPVFATLMDRLNPQEQAVGVRMLGVVESQAPLQQEYAPEHPLANEDGYIFRPNVNMVEEMANMISASRSYQSNVEVVNSVRKMMTSLLDLGK</sequence>
<proteinExistence type="inferred from homology"/>
<dbReference type="InterPro" id="IPR006299">
    <property type="entry name" value="FlgC"/>
</dbReference>
<evidence type="ECO:0000256" key="3">
    <source>
        <dbReference type="ARBA" id="ARBA00017941"/>
    </source>
</evidence>
<feature type="domain" description="Flagellar basal body rod protein N-terminal" evidence="6">
    <location>
        <begin position="8"/>
        <end position="32"/>
    </location>
</feature>
<evidence type="ECO:0000259" key="6">
    <source>
        <dbReference type="Pfam" id="PF00460"/>
    </source>
</evidence>
<comment type="subcellular location">
    <subcellularLocation>
        <location evidence="1">Bacterial flagellum basal body</location>
    </subcellularLocation>
</comment>
<dbReference type="InterPro" id="IPR010930">
    <property type="entry name" value="Flg_bb/hook_C_dom"/>
</dbReference>
<dbReference type="InterPro" id="IPR001444">
    <property type="entry name" value="Flag_bb_rod_N"/>
</dbReference>
<comment type="subunit">
    <text evidence="5">The basal body constitutes a major portion of the flagellar organelle and consists of four rings (L,P,S, and M) mounted on a central rod. The rod consists of about 26 subunits of FlgG in the distal portion, and FlgB, FlgC and FlgF are thought to build up the proximal portion of the rod with about 6 subunits each.</text>
</comment>
<organism evidence="8">
    <name type="scientific">hydrothermal vent metagenome</name>
    <dbReference type="NCBI Taxonomy" id="652676"/>
    <lineage>
        <taxon>unclassified sequences</taxon>
        <taxon>metagenomes</taxon>
        <taxon>ecological metagenomes</taxon>
    </lineage>
</organism>
<name>A0A3B1B428_9ZZZZ</name>
<dbReference type="EMBL" id="UOFX01000044">
    <property type="protein sequence ID" value="VAX08871.1"/>
    <property type="molecule type" value="Genomic_DNA"/>
</dbReference>
<keyword evidence="8" id="KW-0282">Flagellum</keyword>
<comment type="similarity">
    <text evidence="2">Belongs to the flagella basal body rod proteins family.</text>
</comment>
<evidence type="ECO:0000256" key="1">
    <source>
        <dbReference type="ARBA" id="ARBA00004117"/>
    </source>
</evidence>
<gene>
    <name evidence="8" type="ORF">MNBD_GAMMA26-2150</name>
</gene>
<evidence type="ECO:0000313" key="8">
    <source>
        <dbReference type="EMBL" id="VAX08871.1"/>
    </source>
</evidence>
<dbReference type="Pfam" id="PF06429">
    <property type="entry name" value="Flg_bbr_C"/>
    <property type="match status" value="1"/>
</dbReference>
<dbReference type="GO" id="GO:0071978">
    <property type="term" value="P:bacterial-type flagellum-dependent swarming motility"/>
    <property type="evidence" value="ECO:0007669"/>
    <property type="project" value="TreeGrafter"/>
</dbReference>
<keyword evidence="8" id="KW-0966">Cell projection</keyword>
<dbReference type="PROSITE" id="PS00588">
    <property type="entry name" value="FLAGELLA_BB_ROD"/>
    <property type="match status" value="1"/>
</dbReference>
<dbReference type="InterPro" id="IPR019776">
    <property type="entry name" value="Flagellar_basal_body_rod_CS"/>
</dbReference>
<dbReference type="GO" id="GO:0030694">
    <property type="term" value="C:bacterial-type flagellum basal body, rod"/>
    <property type="evidence" value="ECO:0007669"/>
    <property type="project" value="InterPro"/>
</dbReference>
<evidence type="ECO:0000256" key="5">
    <source>
        <dbReference type="ARBA" id="ARBA00025933"/>
    </source>
</evidence>
<keyword evidence="8" id="KW-0969">Cilium</keyword>
<evidence type="ECO:0000259" key="7">
    <source>
        <dbReference type="Pfam" id="PF06429"/>
    </source>
</evidence>
<dbReference type="PANTHER" id="PTHR30435:SF2">
    <property type="entry name" value="FLAGELLAR BASAL-BODY ROD PROTEIN FLGC"/>
    <property type="match status" value="1"/>
</dbReference>